<comment type="caution">
    <text evidence="4">The sequence shown here is derived from an EMBL/GenBank/DDBJ whole genome shotgun (WGS) entry which is preliminary data.</text>
</comment>
<dbReference type="InterPro" id="IPR021878">
    <property type="entry name" value="TgpA_N"/>
</dbReference>
<protein>
    <submittedName>
        <fullName evidence="4">Transglutaminase-like putative cysteine protease</fullName>
    </submittedName>
</protein>
<dbReference type="PANTHER" id="PTHR42736">
    <property type="entry name" value="PROTEIN-GLUTAMINE GAMMA-GLUTAMYLTRANSFERASE"/>
    <property type="match status" value="1"/>
</dbReference>
<gene>
    <name evidence="4" type="ORF">J2R98_001675</name>
</gene>
<feature type="domain" description="Transglutaminase-like" evidence="3">
    <location>
        <begin position="483"/>
        <end position="562"/>
    </location>
</feature>
<feature type="transmembrane region" description="Helical" evidence="2">
    <location>
        <begin position="41"/>
        <end position="62"/>
    </location>
</feature>
<feature type="transmembrane region" description="Helical" evidence="2">
    <location>
        <begin position="74"/>
        <end position="95"/>
    </location>
</feature>
<sequence>MRLKDMSTSKWTGIALYIGSMLLLMEWVLPLGQVTDTGGTHLFIIYIVFCFVISLIQLPMWVAPVLKLTGLMFLLNYIFYEPSFFSLAWLGELLVDLQTSSQALLGQSWIELTPVFRTVLFLILLWMMSYLLYYWFVVVKRPFSFVLLTFVYVTALDTFTLYDGYVAIVRVFVISVLILILANMNRIVDQEDIKVPSGRKMAKWIAPMAVVVFISAAVGFAAPKFEPQWPDPVSFIQAAGQNGFGSGDGSGAGVNRVGYGEHDDRLGGGFIMDDTTVFFATATSPRYWKVETKDQYTGHGWVRSDEGTPTTNESGHFPHISDYGESVERNETEAELQFIDPGHLNKIPYLYGTETVGTTVDGASFYYNHTTGELASIINEEQNLVDEGYYLEAGRPDFPRNAMREVPVEHEESDEMPERYLQLPDDLPERVSNLAEEIVSDVDENRYDYARAIESYFEDSGFEYATSDVSIPGDDEDYVDQFLFDTQRGYCDNYSTSMVVMLRSLDIPARWAKGFTGGERAFQQDVFPGEGSNVFEVQNNNAHSWVEVYFPEVGWVPFEPTIGFENQANFSTGESIDDILDEDRNEDDPLEAPENEDQSDMDDLLDEGNESEEDETVGAIGQDGNFNWLHLLAITIGTLLTIWLTYMYRSRITASWKEQKLKRKPSAKTITKSYQFILKLLEREGYQFQSGETLREYAYNVDRMLGDRQMTELTQYYERFVYREEDLNQESDQFYQTWRKLTKQILSK</sequence>
<dbReference type="PANTHER" id="PTHR42736:SF1">
    <property type="entry name" value="PROTEIN-GLUTAMINE GAMMA-GLUTAMYLTRANSFERASE"/>
    <property type="match status" value="1"/>
</dbReference>
<feature type="transmembrane region" description="Helical" evidence="2">
    <location>
        <begin position="115"/>
        <end position="136"/>
    </location>
</feature>
<keyword evidence="2" id="KW-1133">Transmembrane helix</keyword>
<keyword evidence="2" id="KW-0812">Transmembrane</keyword>
<evidence type="ECO:0000259" key="3">
    <source>
        <dbReference type="SMART" id="SM00460"/>
    </source>
</evidence>
<evidence type="ECO:0000313" key="4">
    <source>
        <dbReference type="EMBL" id="MDQ0351843.1"/>
    </source>
</evidence>
<dbReference type="SUPFAM" id="SSF54001">
    <property type="entry name" value="Cysteine proteinases"/>
    <property type="match status" value="1"/>
</dbReference>
<proteinExistence type="predicted"/>
<feature type="transmembrane region" description="Helical" evidence="2">
    <location>
        <begin position="143"/>
        <end position="161"/>
    </location>
</feature>
<keyword evidence="5" id="KW-1185">Reference proteome</keyword>
<feature type="transmembrane region" description="Helical" evidence="2">
    <location>
        <begin position="12"/>
        <end position="29"/>
    </location>
</feature>
<evidence type="ECO:0000256" key="1">
    <source>
        <dbReference type="SAM" id="MobiDB-lite"/>
    </source>
</evidence>
<dbReference type="Pfam" id="PF11992">
    <property type="entry name" value="TgpA_N"/>
    <property type="match status" value="1"/>
</dbReference>
<dbReference type="InterPro" id="IPR002931">
    <property type="entry name" value="Transglutaminase-like"/>
</dbReference>
<evidence type="ECO:0000256" key="2">
    <source>
        <dbReference type="SAM" id="Phobius"/>
    </source>
</evidence>
<dbReference type="Pfam" id="PF01841">
    <property type="entry name" value="Transglut_core"/>
    <property type="match status" value="1"/>
</dbReference>
<keyword evidence="2" id="KW-0472">Membrane</keyword>
<dbReference type="InterPro" id="IPR052901">
    <property type="entry name" value="Bact_TGase-like"/>
</dbReference>
<reference evidence="4 5" key="1">
    <citation type="submission" date="2023-07" db="EMBL/GenBank/DDBJ databases">
        <title>Genomic Encyclopedia of Type Strains, Phase IV (KMG-IV): sequencing the most valuable type-strain genomes for metagenomic binning, comparative biology and taxonomic classification.</title>
        <authorList>
            <person name="Goeker M."/>
        </authorList>
    </citation>
    <scope>NUCLEOTIDE SEQUENCE [LARGE SCALE GENOMIC DNA]</scope>
    <source>
        <strain evidence="4 5">DSM 15448</strain>
    </source>
</reference>
<feature type="transmembrane region" description="Helical" evidence="2">
    <location>
        <begin position="628"/>
        <end position="648"/>
    </location>
</feature>
<dbReference type="EMBL" id="JAUSUP010000004">
    <property type="protein sequence ID" value="MDQ0351843.1"/>
    <property type="molecule type" value="Genomic_DNA"/>
</dbReference>
<dbReference type="InterPro" id="IPR038765">
    <property type="entry name" value="Papain-like_cys_pep_sf"/>
</dbReference>
<accession>A0ABU0DTR0</accession>
<name>A0ABU0DTR0_9BACI</name>
<dbReference type="SMART" id="SM00460">
    <property type="entry name" value="TGc"/>
    <property type="match status" value="1"/>
</dbReference>
<feature type="region of interest" description="Disordered" evidence="1">
    <location>
        <begin position="580"/>
        <end position="615"/>
    </location>
</feature>
<feature type="transmembrane region" description="Helical" evidence="2">
    <location>
        <begin position="167"/>
        <end position="184"/>
    </location>
</feature>
<dbReference type="Gene3D" id="3.10.620.30">
    <property type="match status" value="1"/>
</dbReference>
<evidence type="ECO:0000313" key="5">
    <source>
        <dbReference type="Proteomes" id="UP001236723"/>
    </source>
</evidence>
<organism evidence="4 5">
    <name type="scientific">Alkalibacillus filiformis</name>
    <dbReference type="NCBI Taxonomy" id="200990"/>
    <lineage>
        <taxon>Bacteria</taxon>
        <taxon>Bacillati</taxon>
        <taxon>Bacillota</taxon>
        <taxon>Bacilli</taxon>
        <taxon>Bacillales</taxon>
        <taxon>Bacillaceae</taxon>
        <taxon>Alkalibacillus</taxon>
    </lineage>
</organism>
<feature type="transmembrane region" description="Helical" evidence="2">
    <location>
        <begin position="204"/>
        <end position="222"/>
    </location>
</feature>
<dbReference type="RefSeq" id="WP_307067903.1">
    <property type="nucleotide sequence ID" value="NZ_JAUSUP010000004.1"/>
</dbReference>
<dbReference type="Proteomes" id="UP001236723">
    <property type="component" value="Unassembled WGS sequence"/>
</dbReference>